<evidence type="ECO:0000259" key="15">
    <source>
        <dbReference type="Pfam" id="PF12637"/>
    </source>
</evidence>
<keyword evidence="6" id="KW-0237">DNA synthesis</keyword>
<evidence type="ECO:0000256" key="7">
    <source>
        <dbReference type="ARBA" id="ARBA00022741"/>
    </source>
</evidence>
<evidence type="ECO:0000256" key="1">
    <source>
        <dbReference type="ARBA" id="ARBA00001922"/>
    </source>
</evidence>
<name>A0A0F9T1X4_9ZZZZ</name>
<evidence type="ECO:0000256" key="8">
    <source>
        <dbReference type="ARBA" id="ARBA00023002"/>
    </source>
</evidence>
<keyword evidence="7" id="KW-0547">Nucleotide-binding</keyword>
<dbReference type="EC" id="1.17.4.1" evidence="3"/>
<evidence type="ECO:0000259" key="14">
    <source>
        <dbReference type="Pfam" id="PF02867"/>
    </source>
</evidence>
<comment type="function">
    <text evidence="11">Catalyzes the reduction of ribonucleotides to deoxyribonucleotides. May function to provide a pool of deoxyribonucleotide precursors for DNA repair during oxygen limitation and/or for immediate growth after restoration of oxygen.</text>
</comment>
<dbReference type="InterPro" id="IPR050862">
    <property type="entry name" value="RdRp_reductase_class-2"/>
</dbReference>
<keyword evidence="9" id="KW-1015">Disulfide bond</keyword>
<feature type="domain" description="TSCPD" evidence="15">
    <location>
        <begin position="549"/>
        <end position="653"/>
    </location>
</feature>
<comment type="cofactor">
    <cofactor evidence="1">
        <name>adenosylcob(III)alamin</name>
        <dbReference type="ChEBI" id="CHEBI:18408"/>
    </cofactor>
</comment>
<keyword evidence="5" id="KW-0846">Cobalamin</keyword>
<dbReference type="EMBL" id="LAZR01000312">
    <property type="protein sequence ID" value="KKN75310.1"/>
    <property type="molecule type" value="Genomic_DNA"/>
</dbReference>
<evidence type="ECO:0000256" key="5">
    <source>
        <dbReference type="ARBA" id="ARBA00022628"/>
    </source>
</evidence>
<dbReference type="AlphaFoldDB" id="A0A0F9T1X4"/>
<dbReference type="PRINTS" id="PR01183">
    <property type="entry name" value="RIBORDTASEM1"/>
</dbReference>
<organism evidence="16">
    <name type="scientific">marine sediment metagenome</name>
    <dbReference type="NCBI Taxonomy" id="412755"/>
    <lineage>
        <taxon>unclassified sequences</taxon>
        <taxon>metagenomes</taxon>
        <taxon>ecological metagenomes</taxon>
    </lineage>
</organism>
<sequence>MTTVSQSVFNENARTILCKRYFWKGEQFTTCIDCQINHETEEQFFDRISMGNPEYRELLESLCFLPNSPTLFNLGTGQGTLSACFKFDVQDNMESIMDVARKSAIVQKWGGGVGYYLGNLRPFRTPISTTHGGAMGPVGRPSKGIHSGVLHHYQSVSMMITQAGKRDGAQMGILPATHPDIREFIHVKDVDPESLSTFNISVSLTDDFMMQVRDEPDSEERKLFVEMAHSAWKTGDPGCYFVTTAEKDNPTPWLGELTGTNPCGEVPLLDNEPCNLGSINLSKFVRDQDIDLDGIRKTAKIAIRYLDEVLDNNIFPDPAIEEIAKKTRKLGLGVMGWADMLALLEIPYESDRAIDLAAEVMEVIQTAAVEESELLGKEKGFAPALRQIHDEGSLPWKRRNATVTCIAPTGTISIIAGTSSGCEPHYATTWERTMGDGTKLQEVIPVLEELEARKSSFVPQTAHEISARIQVRHQAAFQRYTDLAVSKTINLPESATSDDVFNAFMLAWEEGCKGITVYRNGSRETQVLDSQPKESYREEPEFTNRIKLPKTREAITHHFEIADIPVYITVGLYPDTKMPGEVFVTTPARGGTIDGLLDSFMISLSLALQHGTPLELLVGRLKGKTFEPKGFTDNPLIPNANSIIDYMARWLEMTFLTPTGSEIAHGLICPECESKVAREEGCLKCTNLTCGWSRC</sequence>
<feature type="domain" description="Ribonucleotide reductase large subunit C-terminal" evidence="14">
    <location>
        <begin position="82"/>
        <end position="215"/>
    </location>
</feature>
<dbReference type="PANTHER" id="PTHR43371">
    <property type="entry name" value="VITAMIN B12-DEPENDENT RIBONUCLEOTIDE REDUCTASE"/>
    <property type="match status" value="1"/>
</dbReference>
<dbReference type="InterPro" id="IPR024434">
    <property type="entry name" value="TSCPD_dom"/>
</dbReference>
<gene>
    <name evidence="16" type="ORF">LCGC14_0381620</name>
</gene>
<accession>A0A0F9T1X4</accession>
<dbReference type="PANTHER" id="PTHR43371:SF1">
    <property type="entry name" value="RIBONUCLEOSIDE-DIPHOSPHATE REDUCTASE"/>
    <property type="match status" value="1"/>
</dbReference>
<evidence type="ECO:0000256" key="3">
    <source>
        <dbReference type="ARBA" id="ARBA00012274"/>
    </source>
</evidence>
<reference evidence="16" key="1">
    <citation type="journal article" date="2015" name="Nature">
        <title>Complex archaea that bridge the gap between prokaryotes and eukaryotes.</title>
        <authorList>
            <person name="Spang A."/>
            <person name="Saw J.H."/>
            <person name="Jorgensen S.L."/>
            <person name="Zaremba-Niedzwiedzka K."/>
            <person name="Martijn J."/>
            <person name="Lind A.E."/>
            <person name="van Eijk R."/>
            <person name="Schleper C."/>
            <person name="Guy L."/>
            <person name="Ettema T.J."/>
        </authorList>
    </citation>
    <scope>NUCLEOTIDE SEQUENCE</scope>
</reference>
<evidence type="ECO:0000256" key="9">
    <source>
        <dbReference type="ARBA" id="ARBA00023157"/>
    </source>
</evidence>
<dbReference type="Gene3D" id="3.20.70.20">
    <property type="match status" value="1"/>
</dbReference>
<comment type="similarity">
    <text evidence="2">Belongs to the ribonucleoside diphosphate reductase class-2 family.</text>
</comment>
<comment type="catalytic activity">
    <reaction evidence="13">
        <text>a 2'-deoxyribonucleoside 5'-diphosphate + [thioredoxin]-disulfide + H2O = a ribonucleoside 5'-diphosphate + [thioredoxin]-dithiol</text>
        <dbReference type="Rhea" id="RHEA:23252"/>
        <dbReference type="Rhea" id="RHEA-COMP:10698"/>
        <dbReference type="Rhea" id="RHEA-COMP:10700"/>
        <dbReference type="ChEBI" id="CHEBI:15377"/>
        <dbReference type="ChEBI" id="CHEBI:29950"/>
        <dbReference type="ChEBI" id="CHEBI:50058"/>
        <dbReference type="ChEBI" id="CHEBI:57930"/>
        <dbReference type="ChEBI" id="CHEBI:73316"/>
        <dbReference type="EC" id="1.17.4.1"/>
    </reaction>
</comment>
<dbReference type="Pfam" id="PF12637">
    <property type="entry name" value="TSCPD"/>
    <property type="match status" value="1"/>
</dbReference>
<dbReference type="InterPro" id="IPR013344">
    <property type="entry name" value="RNR_NrdJ/NrdZ"/>
</dbReference>
<dbReference type="SUPFAM" id="SSF51998">
    <property type="entry name" value="PFL-like glycyl radical enzymes"/>
    <property type="match status" value="1"/>
</dbReference>
<evidence type="ECO:0000256" key="13">
    <source>
        <dbReference type="ARBA" id="ARBA00047754"/>
    </source>
</evidence>
<keyword evidence="10" id="KW-0170">Cobalt</keyword>
<evidence type="ECO:0000256" key="12">
    <source>
        <dbReference type="ARBA" id="ARBA00033050"/>
    </source>
</evidence>
<protein>
    <recommendedName>
        <fullName evidence="4">Vitamin B12-dependent ribonucleotide reductase</fullName>
        <ecNumber evidence="3">1.17.4.1</ecNumber>
    </recommendedName>
    <alternativeName>
        <fullName evidence="12">Ribonucleoside-diphosphate reductase NrdJ</fullName>
    </alternativeName>
</protein>
<keyword evidence="8" id="KW-0560">Oxidoreductase</keyword>
<dbReference type="CDD" id="cd02888">
    <property type="entry name" value="RNR_II_dimer"/>
    <property type="match status" value="1"/>
</dbReference>
<dbReference type="GO" id="GO:0000166">
    <property type="term" value="F:nucleotide binding"/>
    <property type="evidence" value="ECO:0007669"/>
    <property type="project" value="UniProtKB-KW"/>
</dbReference>
<dbReference type="GO" id="GO:0071897">
    <property type="term" value="P:DNA biosynthetic process"/>
    <property type="evidence" value="ECO:0007669"/>
    <property type="project" value="UniProtKB-KW"/>
</dbReference>
<evidence type="ECO:0000313" key="16">
    <source>
        <dbReference type="EMBL" id="KKN75310.1"/>
    </source>
</evidence>
<dbReference type="GO" id="GO:0004748">
    <property type="term" value="F:ribonucleoside-diphosphate reductase activity, thioredoxin disulfide as acceptor"/>
    <property type="evidence" value="ECO:0007669"/>
    <property type="project" value="UniProtKB-EC"/>
</dbReference>
<evidence type="ECO:0000256" key="4">
    <source>
        <dbReference type="ARBA" id="ARBA00014409"/>
    </source>
</evidence>
<dbReference type="Pfam" id="PF02867">
    <property type="entry name" value="Ribonuc_red_lgC"/>
    <property type="match status" value="2"/>
</dbReference>
<evidence type="ECO:0000256" key="11">
    <source>
        <dbReference type="ARBA" id="ARBA00025437"/>
    </source>
</evidence>
<dbReference type="GO" id="GO:0031419">
    <property type="term" value="F:cobalamin binding"/>
    <property type="evidence" value="ECO:0007669"/>
    <property type="project" value="UniProtKB-KW"/>
</dbReference>
<proteinExistence type="inferred from homology"/>
<dbReference type="InterPro" id="IPR000788">
    <property type="entry name" value="RNR_lg_C"/>
</dbReference>
<evidence type="ECO:0000256" key="10">
    <source>
        <dbReference type="ARBA" id="ARBA00023285"/>
    </source>
</evidence>
<evidence type="ECO:0000256" key="6">
    <source>
        <dbReference type="ARBA" id="ARBA00022634"/>
    </source>
</evidence>
<evidence type="ECO:0000256" key="2">
    <source>
        <dbReference type="ARBA" id="ARBA00007405"/>
    </source>
</evidence>
<comment type="caution">
    <text evidence="16">The sequence shown here is derived from an EMBL/GenBank/DDBJ whole genome shotgun (WGS) entry which is preliminary data.</text>
</comment>
<feature type="domain" description="Ribonucleotide reductase large subunit C-terminal" evidence="14">
    <location>
        <begin position="221"/>
        <end position="518"/>
    </location>
</feature>